<organism evidence="1 2">
    <name type="scientific">Longimycelium tulufanense</name>
    <dbReference type="NCBI Taxonomy" id="907463"/>
    <lineage>
        <taxon>Bacteria</taxon>
        <taxon>Bacillati</taxon>
        <taxon>Actinomycetota</taxon>
        <taxon>Actinomycetes</taxon>
        <taxon>Pseudonocardiales</taxon>
        <taxon>Pseudonocardiaceae</taxon>
        <taxon>Longimycelium</taxon>
    </lineage>
</organism>
<gene>
    <name evidence="1" type="ORF">GCM10012275_57570</name>
</gene>
<sequence>MAVPDTCTELSVEQRQALYVERRREDLARAVRAADSLTGVLALLGGRPVELELGGRRERIRLTVEQRRLLDAAPDEWAQYRWGVLRDAARHPVAYVEALVLLHRLPYETATQLRDSDIPLGRALRRWGVRRHVQGQLHPISEVDLAGAELDMGITAVLDLADGRSVAVVRERLYKSFVDAYVQAS</sequence>
<dbReference type="AlphaFoldDB" id="A0A8J3FXG3"/>
<proteinExistence type="predicted"/>
<dbReference type="Gene3D" id="3.40.1410.10">
    <property type="entry name" value="Chorismate lyase-like"/>
    <property type="match status" value="1"/>
</dbReference>
<dbReference type="InterPro" id="IPR028978">
    <property type="entry name" value="Chorismate_lyase_/UTRA_dom_sf"/>
</dbReference>
<name>A0A8J3FXG3_9PSEU</name>
<keyword evidence="2" id="KW-1185">Reference proteome</keyword>
<reference evidence="1" key="1">
    <citation type="journal article" date="2014" name="Int. J. Syst. Evol. Microbiol.">
        <title>Complete genome sequence of Corynebacterium casei LMG S-19264T (=DSM 44701T), isolated from a smear-ripened cheese.</title>
        <authorList>
            <consortium name="US DOE Joint Genome Institute (JGI-PGF)"/>
            <person name="Walter F."/>
            <person name="Albersmeier A."/>
            <person name="Kalinowski J."/>
            <person name="Ruckert C."/>
        </authorList>
    </citation>
    <scope>NUCLEOTIDE SEQUENCE</scope>
    <source>
        <strain evidence="1">CGMCC 4.5737</strain>
    </source>
</reference>
<dbReference type="RefSeq" id="WP_189061575.1">
    <property type="nucleotide sequence ID" value="NZ_BMMK01000044.1"/>
</dbReference>
<dbReference type="SUPFAM" id="SSF64288">
    <property type="entry name" value="Chorismate lyase-like"/>
    <property type="match status" value="1"/>
</dbReference>
<dbReference type="EMBL" id="BMMK01000044">
    <property type="protein sequence ID" value="GGM79450.1"/>
    <property type="molecule type" value="Genomic_DNA"/>
</dbReference>
<dbReference type="Proteomes" id="UP000637578">
    <property type="component" value="Unassembled WGS sequence"/>
</dbReference>
<evidence type="ECO:0000313" key="2">
    <source>
        <dbReference type="Proteomes" id="UP000637578"/>
    </source>
</evidence>
<reference evidence="1" key="2">
    <citation type="submission" date="2020-09" db="EMBL/GenBank/DDBJ databases">
        <authorList>
            <person name="Sun Q."/>
            <person name="Zhou Y."/>
        </authorList>
    </citation>
    <scope>NUCLEOTIDE SEQUENCE</scope>
    <source>
        <strain evidence="1">CGMCC 4.5737</strain>
    </source>
</reference>
<evidence type="ECO:0000313" key="1">
    <source>
        <dbReference type="EMBL" id="GGM79450.1"/>
    </source>
</evidence>
<accession>A0A8J3FXG3</accession>
<protein>
    <submittedName>
        <fullName evidence="1">Uncharacterized protein</fullName>
    </submittedName>
</protein>
<comment type="caution">
    <text evidence="1">The sequence shown here is derived from an EMBL/GenBank/DDBJ whole genome shotgun (WGS) entry which is preliminary data.</text>
</comment>